<evidence type="ECO:0000313" key="6">
    <source>
        <dbReference type="Proteomes" id="UP000245884"/>
    </source>
</evidence>
<accession>A0A316UYC4</accession>
<proteinExistence type="predicted"/>
<evidence type="ECO:0000259" key="4">
    <source>
        <dbReference type="Pfam" id="PF23317"/>
    </source>
</evidence>
<evidence type="ECO:0000313" key="5">
    <source>
        <dbReference type="EMBL" id="PWN30300.1"/>
    </source>
</evidence>
<feature type="domain" description="YVC1 N-terminal linker helical" evidence="3">
    <location>
        <begin position="17"/>
        <end position="192"/>
    </location>
</feature>
<dbReference type="InterPro" id="IPR056337">
    <property type="entry name" value="LHD_YVC1"/>
</dbReference>
<dbReference type="PANTHER" id="PTHR35859:SF4">
    <property type="entry name" value="MEMBRANE CHANNEL PROTEIN, PUTATIVE (AFU_ORTHOLOGUE AFUA_6G11300)-RELATED"/>
    <property type="match status" value="1"/>
</dbReference>
<feature type="region of interest" description="Disordered" evidence="1">
    <location>
        <begin position="555"/>
        <end position="582"/>
    </location>
</feature>
<dbReference type="InterPro" id="IPR056336">
    <property type="entry name" value="YVC1_C"/>
</dbReference>
<evidence type="ECO:0000259" key="3">
    <source>
        <dbReference type="Pfam" id="PF23190"/>
    </source>
</evidence>
<keyword evidence="2" id="KW-0812">Transmembrane</keyword>
<reference evidence="5 6" key="1">
    <citation type="journal article" date="2018" name="Mol. Biol. Evol.">
        <title>Broad Genomic Sampling Reveals a Smut Pathogenic Ancestry of the Fungal Clade Ustilaginomycotina.</title>
        <authorList>
            <person name="Kijpornyongpan T."/>
            <person name="Mondo S.J."/>
            <person name="Barry K."/>
            <person name="Sandor L."/>
            <person name="Lee J."/>
            <person name="Lipzen A."/>
            <person name="Pangilinan J."/>
            <person name="LaButti K."/>
            <person name="Hainaut M."/>
            <person name="Henrissat B."/>
            <person name="Grigoriev I.V."/>
            <person name="Spatafora J.W."/>
            <person name="Aime M.C."/>
        </authorList>
    </citation>
    <scope>NUCLEOTIDE SEQUENCE [LARGE SCALE GENOMIC DNA]</scope>
    <source>
        <strain evidence="5 6">MCA 5214</strain>
    </source>
</reference>
<organism evidence="5 6">
    <name type="scientific">Jaminaea rosea</name>
    <dbReference type="NCBI Taxonomy" id="1569628"/>
    <lineage>
        <taxon>Eukaryota</taxon>
        <taxon>Fungi</taxon>
        <taxon>Dikarya</taxon>
        <taxon>Basidiomycota</taxon>
        <taxon>Ustilaginomycotina</taxon>
        <taxon>Exobasidiomycetes</taxon>
        <taxon>Microstromatales</taxon>
        <taxon>Microstromatales incertae sedis</taxon>
        <taxon>Jaminaea</taxon>
    </lineage>
</organism>
<dbReference type="Proteomes" id="UP000245884">
    <property type="component" value="Unassembled WGS sequence"/>
</dbReference>
<sequence>MAESAIKATTIVDPRKVSQLILRLRALIKKLVPVEVSQDSLTQPDGLINHAVVASFVEAGGDLRDVTPFALLEAKTLFEGDRADGELNNLRGQACEILARRVVYQLFKSGYDDETTFVCLSKRFCYIDARGNKTLATSALESAVDQSSITFLSSPEAQACIDAIWTGKLVQSYSDGHHLVHFVPWQPKHNSNSLFDYFEPARLAVPRFNYSVSLVSWLILLGVYSIATQTYSGLDGWEIALWLMLAGYIIDDLNRWWKVRGLEALSIWLIIDVLQDILATAAFAVRVVSFIYEDVDHSTKYQRLAFQLLACLAPFLWMQLLKATDVFKFFGLILQSLVGMLQETGIFLVLLVLVGIGFAQALYSLDAADGGRTENATHAIVQTLLSGLLGGGQSLDIIEEFGQPFSEILLYAYSLIQVLFLTNILVALLNNAYSDLVADADDAFGAYFATKTIGLVRAPDQYVYPAPLNLLELFLIAPLEFVLSKRWYQALNRAVQTVLFSLPLMAIAVFEWKMGPKSVGAIRLEMLEDAGDCVAESRGAEQVDSRAQAIAAAIGAQSIEDPDDGEQGTHGRRRDGEAMTTADGEREAAALTISRVSFQKLTATFPAVVGGTEDDADQDPTTGEVAVKKEDDGGEAMTGQLTKGSSSGGSDSLLRELLDEVRSLRSELESMKKETKKSEA</sequence>
<feature type="transmembrane region" description="Helical" evidence="2">
    <location>
        <begin position="208"/>
        <end position="227"/>
    </location>
</feature>
<evidence type="ECO:0000256" key="2">
    <source>
        <dbReference type="SAM" id="Phobius"/>
    </source>
</evidence>
<dbReference type="EMBL" id="KZ819662">
    <property type="protein sequence ID" value="PWN30300.1"/>
    <property type="molecule type" value="Genomic_DNA"/>
</dbReference>
<keyword evidence="2" id="KW-1133">Transmembrane helix</keyword>
<keyword evidence="2" id="KW-0472">Membrane</keyword>
<dbReference type="AlphaFoldDB" id="A0A316UYC4"/>
<evidence type="ECO:0000256" key="1">
    <source>
        <dbReference type="SAM" id="MobiDB-lite"/>
    </source>
</evidence>
<dbReference type="InterPro" id="IPR052971">
    <property type="entry name" value="TRP_calcium_channel"/>
</dbReference>
<gene>
    <name evidence="5" type="ORF">BDZ90DRAFT_229315</name>
</gene>
<feature type="transmembrane region" description="Helical" evidence="2">
    <location>
        <begin position="269"/>
        <end position="292"/>
    </location>
</feature>
<feature type="transmembrane region" description="Helical" evidence="2">
    <location>
        <begin position="333"/>
        <end position="359"/>
    </location>
</feature>
<feature type="transmembrane region" description="Helical" evidence="2">
    <location>
        <begin position="410"/>
        <end position="429"/>
    </location>
</feature>
<dbReference type="PANTHER" id="PTHR35859">
    <property type="entry name" value="NONSELECTIVE CATION CHANNEL PROTEIN"/>
    <property type="match status" value="1"/>
</dbReference>
<dbReference type="GeneID" id="37026832"/>
<feature type="domain" description="Calcium channel YVC1-like C-terminal transmembrane" evidence="4">
    <location>
        <begin position="235"/>
        <end position="511"/>
    </location>
</feature>
<dbReference type="Pfam" id="PF23317">
    <property type="entry name" value="YVC1_C"/>
    <property type="match status" value="1"/>
</dbReference>
<keyword evidence="6" id="KW-1185">Reference proteome</keyword>
<feature type="transmembrane region" description="Helical" evidence="2">
    <location>
        <begin position="494"/>
        <end position="512"/>
    </location>
</feature>
<dbReference type="STRING" id="1569628.A0A316UYC4"/>
<dbReference type="Pfam" id="PF23190">
    <property type="entry name" value="LHD_TRPY1"/>
    <property type="match status" value="1"/>
</dbReference>
<name>A0A316UYC4_9BASI</name>
<feature type="region of interest" description="Disordered" evidence="1">
    <location>
        <begin position="610"/>
        <end position="655"/>
    </location>
</feature>
<dbReference type="RefSeq" id="XP_025364912.1">
    <property type="nucleotide sequence ID" value="XM_025505009.1"/>
</dbReference>
<dbReference type="OrthoDB" id="301415at2759"/>
<feature type="transmembrane region" description="Helical" evidence="2">
    <location>
        <begin position="304"/>
        <end position="321"/>
    </location>
</feature>
<feature type="transmembrane region" description="Helical" evidence="2">
    <location>
        <begin position="462"/>
        <end position="482"/>
    </location>
</feature>
<protein>
    <submittedName>
        <fullName evidence="5">Uncharacterized protein</fullName>
    </submittedName>
</protein>